<accession>A0A1P8EL58</accession>
<reference evidence="1 2" key="1">
    <citation type="submission" date="2016-08" db="EMBL/GenBank/DDBJ databases">
        <title>Complete genome sequence of Acinetobacter baylyi strain GFJ2.</title>
        <authorList>
            <person name="Tabata M."/>
            <person name="Kuboki S."/>
            <person name="Gibu N."/>
            <person name="Kinouchi Y."/>
            <person name="Vangnai A."/>
            <person name="Kasai D."/>
            <person name="Fukuda M."/>
        </authorList>
    </citation>
    <scope>NUCLEOTIDE SEQUENCE [LARGE SCALE GENOMIC DNA]</scope>
    <source>
        <strain evidence="1 2">GFJ2</strain>
    </source>
</reference>
<gene>
    <name evidence="1" type="ORF">BEN76_13300</name>
</gene>
<dbReference type="STRING" id="487316.BEN76_13300"/>
<sequence length="60" mass="7199">MRQQVYALKSIKFQKTSKRLKNYELLKQNMKVFMQKSRLIKNFTIATGKPKNSNELCEHH</sequence>
<dbReference type="KEGG" id="asol:BEN76_13300"/>
<dbReference type="Proteomes" id="UP000185674">
    <property type="component" value="Chromosome"/>
</dbReference>
<organism evidence="1 2">
    <name type="scientific">Acinetobacter soli</name>
    <dbReference type="NCBI Taxonomy" id="487316"/>
    <lineage>
        <taxon>Bacteria</taxon>
        <taxon>Pseudomonadati</taxon>
        <taxon>Pseudomonadota</taxon>
        <taxon>Gammaproteobacteria</taxon>
        <taxon>Moraxellales</taxon>
        <taxon>Moraxellaceae</taxon>
        <taxon>Acinetobacter</taxon>
    </lineage>
</organism>
<evidence type="ECO:0000313" key="1">
    <source>
        <dbReference type="EMBL" id="APV36937.1"/>
    </source>
</evidence>
<evidence type="ECO:0000313" key="2">
    <source>
        <dbReference type="Proteomes" id="UP000185674"/>
    </source>
</evidence>
<name>A0A1P8EL58_9GAMM</name>
<dbReference type="EMBL" id="CP016896">
    <property type="protein sequence ID" value="APV36937.1"/>
    <property type="molecule type" value="Genomic_DNA"/>
</dbReference>
<dbReference type="AlphaFoldDB" id="A0A1P8EL58"/>
<protein>
    <submittedName>
        <fullName evidence="1">Uncharacterized protein</fullName>
    </submittedName>
</protein>
<proteinExistence type="predicted"/>